<dbReference type="Proteomes" id="UP001500456">
    <property type="component" value="Unassembled WGS sequence"/>
</dbReference>
<reference evidence="4" key="1">
    <citation type="journal article" date="2019" name="Int. J. Syst. Evol. Microbiol.">
        <title>The Global Catalogue of Microorganisms (GCM) 10K type strain sequencing project: providing services to taxonomists for standard genome sequencing and annotation.</title>
        <authorList>
            <consortium name="The Broad Institute Genomics Platform"/>
            <consortium name="The Broad Institute Genome Sequencing Center for Infectious Disease"/>
            <person name="Wu L."/>
            <person name="Ma J."/>
        </authorList>
    </citation>
    <scope>NUCLEOTIDE SEQUENCE [LARGE SCALE GENOMIC DNA]</scope>
    <source>
        <strain evidence="4">JCM 16924</strain>
    </source>
</reference>
<evidence type="ECO:0000313" key="4">
    <source>
        <dbReference type="Proteomes" id="UP001500456"/>
    </source>
</evidence>
<dbReference type="EMBL" id="BAAAZX010000058">
    <property type="protein sequence ID" value="GAA4032088.1"/>
    <property type="molecule type" value="Genomic_DNA"/>
</dbReference>
<evidence type="ECO:0000259" key="2">
    <source>
        <dbReference type="Pfam" id="PF09851"/>
    </source>
</evidence>
<dbReference type="RefSeq" id="WP_345571855.1">
    <property type="nucleotide sequence ID" value="NZ_BAAAZX010000058.1"/>
</dbReference>
<organism evidence="3 4">
    <name type="scientific">Streptomyces plumbiresistens</name>
    <dbReference type="NCBI Taxonomy" id="511811"/>
    <lineage>
        <taxon>Bacteria</taxon>
        <taxon>Bacillati</taxon>
        <taxon>Actinomycetota</taxon>
        <taxon>Actinomycetes</taxon>
        <taxon>Kitasatosporales</taxon>
        <taxon>Streptomycetaceae</taxon>
        <taxon>Streptomyces</taxon>
    </lineage>
</organism>
<evidence type="ECO:0000313" key="3">
    <source>
        <dbReference type="EMBL" id="GAA4032088.1"/>
    </source>
</evidence>
<comment type="caution">
    <text evidence="3">The sequence shown here is derived from an EMBL/GenBank/DDBJ whole genome shotgun (WGS) entry which is preliminary data.</text>
</comment>
<protein>
    <recommendedName>
        <fullName evidence="2">SHOCT domain-containing protein</fullName>
    </recommendedName>
</protein>
<evidence type="ECO:0000256" key="1">
    <source>
        <dbReference type="SAM" id="MobiDB-lite"/>
    </source>
</evidence>
<keyword evidence="4" id="KW-1185">Reference proteome</keyword>
<dbReference type="InterPro" id="IPR018649">
    <property type="entry name" value="SHOCT"/>
</dbReference>
<proteinExistence type="predicted"/>
<gene>
    <name evidence="3" type="ORF">GCM10022232_92530</name>
</gene>
<name>A0ABP7TVX0_9ACTN</name>
<accession>A0ABP7TVX0</accession>
<dbReference type="Pfam" id="PF09851">
    <property type="entry name" value="SHOCT"/>
    <property type="match status" value="1"/>
</dbReference>
<feature type="domain" description="SHOCT" evidence="2">
    <location>
        <begin position="79"/>
        <end position="104"/>
    </location>
</feature>
<sequence>MLGRPLRRAGRPGVVGVAARTAVAAGTATAVSGRVARHQAEKAAAQQTAYQPDEPSAAQAPTPPAAPSGGLSDEALGNLERLGKLHEQGVLSDEEFAVQKDRILRG</sequence>
<feature type="region of interest" description="Disordered" evidence="1">
    <location>
        <begin position="36"/>
        <end position="75"/>
    </location>
</feature>